<name>A0ACC1HFX3_9FUNG</name>
<reference evidence="1" key="1">
    <citation type="submission" date="2022-06" db="EMBL/GenBank/DDBJ databases">
        <title>Phylogenomic reconstructions and comparative analyses of Kickxellomycotina fungi.</title>
        <authorList>
            <person name="Reynolds N.K."/>
            <person name="Stajich J.E."/>
            <person name="Barry K."/>
            <person name="Grigoriev I.V."/>
            <person name="Crous P."/>
            <person name="Smith M.E."/>
        </authorList>
    </citation>
    <scope>NUCLEOTIDE SEQUENCE</scope>
    <source>
        <strain evidence="1">RSA 2271</strain>
    </source>
</reference>
<dbReference type="EMBL" id="JAMZIH010005806">
    <property type="protein sequence ID" value="KAJ1674628.1"/>
    <property type="molecule type" value="Genomic_DNA"/>
</dbReference>
<sequence>MLDLKSGFNIDYKSNYKIVTNELANKRYGLHCGDEPPDAAKEYELVDRWFKLPLSSVGVRDLGIIPFIQLSNHTESIEATLYPEQVTSPCVVNNNLATLSPDNADQYDAVFSTVPFGNGTFSNTTTIIVSIGNHLDPLQNVEWLKFVS</sequence>
<feature type="non-terminal residue" evidence="1">
    <location>
        <position position="148"/>
    </location>
</feature>
<evidence type="ECO:0000313" key="1">
    <source>
        <dbReference type="EMBL" id="KAJ1674628.1"/>
    </source>
</evidence>
<dbReference type="Proteomes" id="UP001145114">
    <property type="component" value="Unassembled WGS sequence"/>
</dbReference>
<keyword evidence="2" id="KW-1185">Reference proteome</keyword>
<evidence type="ECO:0000313" key="2">
    <source>
        <dbReference type="Proteomes" id="UP001145114"/>
    </source>
</evidence>
<organism evidence="1 2">
    <name type="scientific">Spiromyces aspiralis</name>
    <dbReference type="NCBI Taxonomy" id="68401"/>
    <lineage>
        <taxon>Eukaryota</taxon>
        <taxon>Fungi</taxon>
        <taxon>Fungi incertae sedis</taxon>
        <taxon>Zoopagomycota</taxon>
        <taxon>Kickxellomycotina</taxon>
        <taxon>Kickxellomycetes</taxon>
        <taxon>Kickxellales</taxon>
        <taxon>Kickxellaceae</taxon>
        <taxon>Spiromyces</taxon>
    </lineage>
</organism>
<gene>
    <name evidence="1" type="ORF">EV182_002886</name>
</gene>
<proteinExistence type="predicted"/>
<protein>
    <submittedName>
        <fullName evidence="1">Uncharacterized protein</fullName>
    </submittedName>
</protein>
<comment type="caution">
    <text evidence="1">The sequence shown here is derived from an EMBL/GenBank/DDBJ whole genome shotgun (WGS) entry which is preliminary data.</text>
</comment>
<accession>A0ACC1HFX3</accession>